<dbReference type="EMBL" id="JAAXLJ010000003">
    <property type="protein sequence ID" value="NLR17688.1"/>
    <property type="molecule type" value="Genomic_DNA"/>
</dbReference>
<feature type="compositionally biased region" description="Polar residues" evidence="2">
    <location>
        <begin position="1513"/>
        <end position="1522"/>
    </location>
</feature>
<dbReference type="SUPFAM" id="SSF53955">
    <property type="entry name" value="Lysozyme-like"/>
    <property type="match status" value="1"/>
</dbReference>
<evidence type="ECO:0000313" key="6">
    <source>
        <dbReference type="EMBL" id="NLR17688.1"/>
    </source>
</evidence>
<dbReference type="CDD" id="cd12797">
    <property type="entry name" value="M23_peptidase"/>
    <property type="match status" value="1"/>
</dbReference>
<name>A0ABX1KXF1_9LACO</name>
<dbReference type="NCBIfam" id="TIGR02675">
    <property type="entry name" value="tape_meas_nterm"/>
    <property type="match status" value="1"/>
</dbReference>
<evidence type="ECO:0000313" key="7">
    <source>
        <dbReference type="Proteomes" id="UP000763447"/>
    </source>
</evidence>
<dbReference type="Pfam" id="PF01551">
    <property type="entry name" value="Peptidase_M23"/>
    <property type="match status" value="1"/>
</dbReference>
<feature type="domain" description="Tape measure protein N-terminal" evidence="5">
    <location>
        <begin position="290"/>
        <end position="475"/>
    </location>
</feature>
<dbReference type="Gene3D" id="1.10.287.1490">
    <property type="match status" value="1"/>
</dbReference>
<dbReference type="InterPro" id="IPR008258">
    <property type="entry name" value="Transglycosylase_SLT_dom_1"/>
</dbReference>
<feature type="coiled-coil region" evidence="1">
    <location>
        <begin position="52"/>
        <end position="121"/>
    </location>
</feature>
<dbReference type="Gene3D" id="2.70.70.10">
    <property type="entry name" value="Glucose Permease (Domain IIA)"/>
    <property type="match status" value="1"/>
</dbReference>
<evidence type="ECO:0000256" key="1">
    <source>
        <dbReference type="SAM" id="Coils"/>
    </source>
</evidence>
<dbReference type="InterPro" id="IPR023346">
    <property type="entry name" value="Lysozyme-like_dom_sf"/>
</dbReference>
<proteinExistence type="predicted"/>
<dbReference type="RefSeq" id="WP_168924313.1">
    <property type="nucleotide sequence ID" value="NZ_JAAXLJ010000003.1"/>
</dbReference>
<feature type="region of interest" description="Disordered" evidence="2">
    <location>
        <begin position="1506"/>
        <end position="1526"/>
    </location>
</feature>
<protein>
    <submittedName>
        <fullName evidence="6">Peptidoglycan DD-metalloendopeptidase family protein</fullName>
    </submittedName>
</protein>
<evidence type="ECO:0000256" key="2">
    <source>
        <dbReference type="SAM" id="MobiDB-lite"/>
    </source>
</evidence>
<dbReference type="InterPro" id="IPR013491">
    <property type="entry name" value="Tape_meas_N"/>
</dbReference>
<dbReference type="PANTHER" id="PTHR21666">
    <property type="entry name" value="PEPTIDASE-RELATED"/>
    <property type="match status" value="1"/>
</dbReference>
<dbReference type="PANTHER" id="PTHR21666:SF270">
    <property type="entry name" value="MUREIN HYDROLASE ACTIVATOR ENVC"/>
    <property type="match status" value="1"/>
</dbReference>
<feature type="domain" description="M23ase beta-sheet core" evidence="4">
    <location>
        <begin position="1298"/>
        <end position="1392"/>
    </location>
</feature>
<organism evidence="6 7">
    <name type="scientific">Secundilactobacillus angelensis</name>
    <dbReference type="NCBI Taxonomy" id="2722706"/>
    <lineage>
        <taxon>Bacteria</taxon>
        <taxon>Bacillati</taxon>
        <taxon>Bacillota</taxon>
        <taxon>Bacilli</taxon>
        <taxon>Lactobacillales</taxon>
        <taxon>Lactobacillaceae</taxon>
        <taxon>Secundilactobacillus</taxon>
    </lineage>
</organism>
<dbReference type="Proteomes" id="UP000763447">
    <property type="component" value="Unassembled WGS sequence"/>
</dbReference>
<evidence type="ECO:0000259" key="3">
    <source>
        <dbReference type="Pfam" id="PF01464"/>
    </source>
</evidence>
<dbReference type="InterPro" id="IPR011055">
    <property type="entry name" value="Dup_hybrid_motif"/>
</dbReference>
<keyword evidence="7" id="KW-1185">Reference proteome</keyword>
<sequence>MANTISATMATQIALDTVGATKSLRSLTLAVNATNNAWRAQESSLRSAGEYLQAAEARYKGLGSTIDAQKNKITELKSKQSDLNVETKDGATQYLKYQDQISKAQSKLDGLTAQQNKAKQAVDLQKSGVIELNNQLRNSENVTNSYVQRLKAEGDEMGALKTKRDSLVSQQSKMSESYRAETRLLEDLKNAENQDGDAIAKQTIRVNNLGTKMAETKTKIGELNTEMKTGPNISWGQRLKNNLLGVDEATDKTNKHMGILKGTMIGSFVGNAVYSGISRIGSGLLSAAKNGLELAEQGEQTERVWKDMGVNSKGIEILSGSMVKLRNESGYSAGTIKQLQKSLYGVTGSAKDTSKVTTALVAMGVASGTTEEKVGGLARSMSRMFTSDKVTTTQLARVETQIPKLGSALAKAAGVSQSAFNKMVSSGKISGKEFQDLIEKVSKQSPEMFKNFGKTGEGAMAQIKGQWTSLKSNMMAPLVTVKGSGLVDLEKAMASKEMTQASKDIGKGLAGMAKSLASFVDYGARHSKDILGIASAIGAITKALLIGAWKTASTIIMDFGKAFGVFSKNSKAAKDPLQAVDNGLTGLAKHQGAIKAIGSTLVGLFVGSKVLGGMAAMTKGIYGFSAGLKTVHAAKTMADLKNLDKLSPMAKKLGSIKIGAKWVGGKAVSAAKLSFKGLSKVGSAIKISAQWLGGKAVAAGKLAIGGLAKAGRGVGKALVWTAKIGWKGAQLAFSGIIRGIALVGTAFKALGAVMIANPFIAITAAVVAVGVAFYELYKHSKKFRQFVNGMVKTAANFAESIGKWFSKAWSGITKGLSKAWKSVSRTFSKGWKGLQKGASSGVKKVGKAWNSMKSVVGKATSKVWKSVQKTNSKQWKNYAKWTKSGIKTAGKAWNSLRTTVSKTTSRLWKATKKATSKGWKTMSKTTKSFAKRVSDNWDDMRDNTYQSIRGMMKENPKIMKNGHKTMQNATKTWKDFTSGKWSDLRKDTKNTTSALVKTAKSLFSGMYSKLNSMTNGGLSKMLKSFKTTFGGIETASKNVVKHVKSFFSGMWGDLKSIGGKGINAIIGVLNGGIGGIDTVISSFGGSKSAIGKIKKVAYASGTGRRPITEPTLAMLNDGYDSPDTGNREIGMLPNGRMFSPKERNWTGIVPAGTEIFNATESKMLASVAGLTHFASGTGIWDKITDVVSKTVKGAVGFAKNAFSGLKNLFTTATKIVKNPTGFLTGMFNQPTGKSPVMKAFASGFYNKTVPSAKNWWSTLWKMVNLNGGAGGDWALPKGLQKKDGFGSSRASMYGAGAVHDGVDYSGPMGSAIDAVHGGTVIRVGGVGIPDLGDVVITRSSDGYDVIYQEFGNMSNVKVKKGDTVKTGDEVATLGHLNGAGNGSHVHIGVTKGNPLTKNMLSTSGWYDVSKMAGKTTSSDSDSSGVDAKTPLQKMIKKQVGSGFWKMISKLASMFGDDAGGDMANPGGSGVMRWKNAVIKALKANGFSASDYQVNSWLKVIARESHGDPRAKNNWDSNAQRGTPSEGLVQTIGPTFNAFKFKGHGNIYNGYDDLLAGINYMKHIYGKGNSAFARVSGSEGYANGGLVTKEQLAPIAEGNKPEMVIPLDKMKRSRAWSLVGDVVNRFTRDESTTNNNVDSTQLDEMNAKFDKLLSMFGKLLGVNISQIDAIKKSAFDKTTLYKQQARDQTMRDIQTL</sequence>
<evidence type="ECO:0000259" key="4">
    <source>
        <dbReference type="Pfam" id="PF01551"/>
    </source>
</evidence>
<dbReference type="Pfam" id="PF01464">
    <property type="entry name" value="SLT"/>
    <property type="match status" value="1"/>
</dbReference>
<dbReference type="Pfam" id="PF20155">
    <property type="entry name" value="TMP_3"/>
    <property type="match status" value="1"/>
</dbReference>
<dbReference type="InterPro" id="IPR050570">
    <property type="entry name" value="Cell_wall_metabolism_enzyme"/>
</dbReference>
<reference evidence="6 7" key="1">
    <citation type="submission" date="2020-04" db="EMBL/GenBank/DDBJ databases">
        <title>A novel species of genus Lactobacillus that was isolated from fermented food Zha-chili.</title>
        <authorList>
            <person name="Zhang Z."/>
        </authorList>
    </citation>
    <scope>NUCLEOTIDE SEQUENCE [LARGE SCALE GENOMIC DNA]</scope>
    <source>
        <strain evidence="7">HBUAS51383</strain>
    </source>
</reference>
<dbReference type="Gene3D" id="1.20.120.20">
    <property type="entry name" value="Apolipoprotein"/>
    <property type="match status" value="1"/>
</dbReference>
<accession>A0ABX1KXF1</accession>
<dbReference type="SUPFAM" id="SSF51261">
    <property type="entry name" value="Duplicated hybrid motif"/>
    <property type="match status" value="1"/>
</dbReference>
<dbReference type="InterPro" id="IPR016047">
    <property type="entry name" value="M23ase_b-sheet_dom"/>
</dbReference>
<keyword evidence="1" id="KW-0175">Coiled coil</keyword>
<evidence type="ECO:0000259" key="5">
    <source>
        <dbReference type="Pfam" id="PF20155"/>
    </source>
</evidence>
<gene>
    <name evidence="6" type="ORF">HC026_02005</name>
</gene>
<comment type="caution">
    <text evidence="6">The sequence shown here is derived from an EMBL/GenBank/DDBJ whole genome shotgun (WGS) entry which is preliminary data.</text>
</comment>
<dbReference type="CDD" id="cd13402">
    <property type="entry name" value="LT_TF-like"/>
    <property type="match status" value="1"/>
</dbReference>
<feature type="domain" description="Transglycosylase SLT" evidence="3">
    <location>
        <begin position="1497"/>
        <end position="1574"/>
    </location>
</feature>